<proteinExistence type="predicted"/>
<dbReference type="Proteomes" id="UP000276953">
    <property type="component" value="Unassembled WGS sequence"/>
</dbReference>
<reference evidence="2 3" key="1">
    <citation type="submission" date="2018-12" db="EMBL/GenBank/DDBJ databases">
        <title>Draft Genome Sequence of Chryseobacterium arthrosphaerae strain ED882-96 Isolated from the Blood of a Patient with Liver Cirrhosis in Taiwan.</title>
        <authorList>
            <person name="Lin J.-N."/>
            <person name="Lai C.-H."/>
            <person name="Yang C.-H."/>
            <person name="Huang Y.-H."/>
        </authorList>
    </citation>
    <scope>NUCLEOTIDE SEQUENCE [LARGE SCALE GENOMIC DNA]</scope>
    <source>
        <strain evidence="2 3">ED882-96</strain>
    </source>
</reference>
<protein>
    <submittedName>
        <fullName evidence="2">Uncharacterized protein</fullName>
    </submittedName>
</protein>
<sequence>MENTIKTSENKDKAPLHIYIETNPGQVFHKDIGWLELKKAESFNVYIKEYKDRKDVLDQQKEKDLNAARKNHTKKISDIEKEEKKAMILSLKIIMTTMQGK</sequence>
<name>A0A3S0N2F3_9FLAO</name>
<comment type="caution">
    <text evidence="2">The sequence shown here is derived from an EMBL/GenBank/DDBJ whole genome shotgun (WGS) entry which is preliminary data.</text>
</comment>
<organism evidence="2 3">
    <name type="scientific">Chryseobacterium arthrosphaerae</name>
    <dbReference type="NCBI Taxonomy" id="651561"/>
    <lineage>
        <taxon>Bacteria</taxon>
        <taxon>Pseudomonadati</taxon>
        <taxon>Bacteroidota</taxon>
        <taxon>Flavobacteriia</taxon>
        <taxon>Flavobacteriales</taxon>
        <taxon>Weeksellaceae</taxon>
        <taxon>Chryseobacterium group</taxon>
        <taxon>Chryseobacterium</taxon>
    </lineage>
</organism>
<evidence type="ECO:0000313" key="2">
    <source>
        <dbReference type="EMBL" id="RTZ46740.1"/>
    </source>
</evidence>
<keyword evidence="1" id="KW-0175">Coiled coil</keyword>
<accession>A0A3S0N2F3</accession>
<dbReference type="AlphaFoldDB" id="A0A3S0N2F3"/>
<evidence type="ECO:0000313" key="3">
    <source>
        <dbReference type="Proteomes" id="UP000276953"/>
    </source>
</evidence>
<gene>
    <name evidence="2" type="ORF">EJ377_22635</name>
</gene>
<evidence type="ECO:0000256" key="1">
    <source>
        <dbReference type="SAM" id="Coils"/>
    </source>
</evidence>
<dbReference type="EMBL" id="RYFC01000003">
    <property type="protein sequence ID" value="RTZ46740.1"/>
    <property type="molecule type" value="Genomic_DNA"/>
</dbReference>
<feature type="coiled-coil region" evidence="1">
    <location>
        <begin position="47"/>
        <end position="82"/>
    </location>
</feature>